<evidence type="ECO:0000256" key="2">
    <source>
        <dbReference type="ARBA" id="ARBA00023125"/>
    </source>
</evidence>
<dbReference type="InterPro" id="IPR014757">
    <property type="entry name" value="Tscrpt_reg_IclR_C"/>
</dbReference>
<evidence type="ECO:0000313" key="7">
    <source>
        <dbReference type="EMBL" id="SFV02526.1"/>
    </source>
</evidence>
<feature type="domain" description="HTH iclR-type" evidence="5">
    <location>
        <begin position="9"/>
        <end position="69"/>
    </location>
</feature>
<evidence type="ECO:0000256" key="1">
    <source>
        <dbReference type="ARBA" id="ARBA00023015"/>
    </source>
</evidence>
<keyword evidence="3" id="KW-0804">Transcription</keyword>
<dbReference type="Gene3D" id="1.10.10.10">
    <property type="entry name" value="Winged helix-like DNA-binding domain superfamily/Winged helix DNA-binding domain"/>
    <property type="match status" value="1"/>
</dbReference>
<dbReference type="InterPro" id="IPR050707">
    <property type="entry name" value="HTH_MetabolicPath_Reg"/>
</dbReference>
<evidence type="ECO:0000259" key="6">
    <source>
        <dbReference type="PROSITE" id="PS51078"/>
    </source>
</evidence>
<dbReference type="PROSITE" id="PS51077">
    <property type="entry name" value="HTH_ICLR"/>
    <property type="match status" value="1"/>
</dbReference>
<evidence type="ECO:0000256" key="4">
    <source>
        <dbReference type="SAM" id="MobiDB-lite"/>
    </source>
</evidence>
<keyword evidence="1" id="KW-0805">Transcription regulation</keyword>
<dbReference type="InterPro" id="IPR005471">
    <property type="entry name" value="Tscrpt_reg_IclR_N"/>
</dbReference>
<evidence type="ECO:0000259" key="5">
    <source>
        <dbReference type="PROSITE" id="PS51077"/>
    </source>
</evidence>
<reference evidence="8" key="1">
    <citation type="submission" date="2016-10" db="EMBL/GenBank/DDBJ databases">
        <authorList>
            <person name="Varghese N."/>
        </authorList>
    </citation>
    <scope>NUCLEOTIDE SEQUENCE [LARGE SCALE GENOMIC DNA]</scope>
    <source>
        <strain evidence="8">DSM 17980</strain>
    </source>
</reference>
<dbReference type="Proteomes" id="UP000183508">
    <property type="component" value="Unassembled WGS sequence"/>
</dbReference>
<organism evidence="7 8">
    <name type="scientific">Alicyclobacillus macrosporangiidus</name>
    <dbReference type="NCBI Taxonomy" id="392015"/>
    <lineage>
        <taxon>Bacteria</taxon>
        <taxon>Bacillati</taxon>
        <taxon>Bacillota</taxon>
        <taxon>Bacilli</taxon>
        <taxon>Bacillales</taxon>
        <taxon>Alicyclobacillaceae</taxon>
        <taxon>Alicyclobacillus</taxon>
    </lineage>
</organism>
<feature type="compositionally biased region" description="Basic and acidic residues" evidence="4">
    <location>
        <begin position="277"/>
        <end position="288"/>
    </location>
</feature>
<dbReference type="InterPro" id="IPR029016">
    <property type="entry name" value="GAF-like_dom_sf"/>
</dbReference>
<name>A0A1I7KZ15_9BACL</name>
<dbReference type="InterPro" id="IPR036388">
    <property type="entry name" value="WH-like_DNA-bd_sf"/>
</dbReference>
<gene>
    <name evidence="7" type="ORF">SAMN05421543_12124</name>
</gene>
<dbReference type="GO" id="GO:0003700">
    <property type="term" value="F:DNA-binding transcription factor activity"/>
    <property type="evidence" value="ECO:0007669"/>
    <property type="project" value="TreeGrafter"/>
</dbReference>
<dbReference type="Gene3D" id="3.30.450.40">
    <property type="match status" value="1"/>
</dbReference>
<dbReference type="PANTHER" id="PTHR30136:SF35">
    <property type="entry name" value="HTH-TYPE TRANSCRIPTIONAL REGULATOR RV1719"/>
    <property type="match status" value="1"/>
</dbReference>
<dbReference type="SUPFAM" id="SSF55781">
    <property type="entry name" value="GAF domain-like"/>
    <property type="match status" value="1"/>
</dbReference>
<dbReference type="GO" id="GO:0045892">
    <property type="term" value="P:negative regulation of DNA-templated transcription"/>
    <property type="evidence" value="ECO:0007669"/>
    <property type="project" value="TreeGrafter"/>
</dbReference>
<dbReference type="SUPFAM" id="SSF46785">
    <property type="entry name" value="Winged helix' DNA-binding domain"/>
    <property type="match status" value="1"/>
</dbReference>
<accession>A0A1I7KZ15</accession>
<feature type="compositionally biased region" description="Low complexity" evidence="4">
    <location>
        <begin position="251"/>
        <end position="272"/>
    </location>
</feature>
<dbReference type="PROSITE" id="PS51078">
    <property type="entry name" value="ICLR_ED"/>
    <property type="match status" value="1"/>
</dbReference>
<keyword evidence="2 7" id="KW-0238">DNA-binding</keyword>
<keyword evidence="8" id="KW-1185">Reference proteome</keyword>
<dbReference type="PANTHER" id="PTHR30136">
    <property type="entry name" value="HELIX-TURN-HELIX TRANSCRIPTIONAL REGULATOR, ICLR FAMILY"/>
    <property type="match status" value="1"/>
</dbReference>
<dbReference type="AlphaFoldDB" id="A0A1I7KZ15"/>
<dbReference type="EMBL" id="FPBV01000021">
    <property type="protein sequence ID" value="SFV02526.1"/>
    <property type="molecule type" value="Genomic_DNA"/>
</dbReference>
<evidence type="ECO:0000313" key="8">
    <source>
        <dbReference type="Proteomes" id="UP000183508"/>
    </source>
</evidence>
<feature type="region of interest" description="Disordered" evidence="4">
    <location>
        <begin position="251"/>
        <end position="288"/>
    </location>
</feature>
<dbReference type="InterPro" id="IPR036390">
    <property type="entry name" value="WH_DNA-bd_sf"/>
</dbReference>
<evidence type="ECO:0000256" key="3">
    <source>
        <dbReference type="ARBA" id="ARBA00023163"/>
    </source>
</evidence>
<dbReference type="Pfam" id="PF01614">
    <property type="entry name" value="IclR_C"/>
    <property type="match status" value="1"/>
</dbReference>
<dbReference type="Pfam" id="PF09339">
    <property type="entry name" value="HTH_IclR"/>
    <property type="match status" value="1"/>
</dbReference>
<dbReference type="GO" id="GO:0003677">
    <property type="term" value="F:DNA binding"/>
    <property type="evidence" value="ECO:0007669"/>
    <property type="project" value="UniProtKB-KW"/>
</dbReference>
<dbReference type="SMART" id="SM00346">
    <property type="entry name" value="HTH_ICLR"/>
    <property type="match status" value="1"/>
</dbReference>
<dbReference type="STRING" id="392015.SAMN05421543_12124"/>
<feature type="domain" description="IclR-ED" evidence="6">
    <location>
        <begin position="70"/>
        <end position="249"/>
    </location>
</feature>
<sequence length="288" mass="31355">MNPRPSEHNQLLQKIARILDYVTRMEGTRSMRQMAQELNIARPTLYRLLDAMVAEGLLLRVEGRYHPGPRVLHWAADALNRPEVGRLARPALQRLADETGLTASVHVRMGHCRVCVERVEGAGIVRPHVRIGESLPLHVGASGKILLAWLPQDARQELVALSCAAYPEYPLNTPEAAFDIIRQQGWALSLGERDEALASLSAPVFGPRKDVVAALSISGVRQRFRDDQVAQWRTRVMEAASAVSAMLGGHAVAAGGHPGPGAHSATPEETAPTGPPPHDEGHRPDSEE</sequence>
<protein>
    <submittedName>
        <fullName evidence="7">DNA-binding transcriptional regulator, IclR family</fullName>
    </submittedName>
</protein>
<dbReference type="RefSeq" id="WP_074955277.1">
    <property type="nucleotide sequence ID" value="NZ_FPBV01000021.1"/>
</dbReference>
<proteinExistence type="predicted"/>